<feature type="transmembrane region" description="Helical" evidence="1">
    <location>
        <begin position="33"/>
        <end position="55"/>
    </location>
</feature>
<dbReference type="Proteomes" id="UP000478052">
    <property type="component" value="Unassembled WGS sequence"/>
</dbReference>
<keyword evidence="1" id="KW-0472">Membrane</keyword>
<keyword evidence="1" id="KW-0812">Transmembrane</keyword>
<dbReference type="OrthoDB" id="10521260at2759"/>
<reference evidence="2 3" key="1">
    <citation type="submission" date="2019-08" db="EMBL/GenBank/DDBJ databases">
        <title>Whole genome of Aphis craccivora.</title>
        <authorList>
            <person name="Voronova N.V."/>
            <person name="Shulinski R.S."/>
            <person name="Bandarenka Y.V."/>
            <person name="Zhorov D.G."/>
            <person name="Warner D."/>
        </authorList>
    </citation>
    <scope>NUCLEOTIDE SEQUENCE [LARGE SCALE GENOMIC DNA]</scope>
    <source>
        <strain evidence="2">180601</strain>
        <tissue evidence="2">Whole Body</tissue>
    </source>
</reference>
<sequence length="137" mass="14680">MDSTTLNDAWYTTSPLDDFRSILRMIWDETVQFAVAAATLLGVLWSVVVVTAMLAEGVLNAAIKATTDAACPQPETCGALSFLRRSSIRSIMTTFFALGLWWMYFGTVVGPVCLVIGRPSASIARKLIGAVGAVVFG</sequence>
<gene>
    <name evidence="2" type="ORF">FWK35_00014141</name>
</gene>
<keyword evidence="1" id="KW-1133">Transmembrane helix</keyword>
<evidence type="ECO:0000313" key="2">
    <source>
        <dbReference type="EMBL" id="KAF0772272.1"/>
    </source>
</evidence>
<evidence type="ECO:0000256" key="1">
    <source>
        <dbReference type="SAM" id="Phobius"/>
    </source>
</evidence>
<accession>A0A6G0ZLJ8</accession>
<feature type="transmembrane region" description="Helical" evidence="1">
    <location>
        <begin position="94"/>
        <end position="117"/>
    </location>
</feature>
<name>A0A6G0ZLJ8_APHCR</name>
<dbReference type="EMBL" id="VUJU01000199">
    <property type="protein sequence ID" value="KAF0772272.1"/>
    <property type="molecule type" value="Genomic_DNA"/>
</dbReference>
<keyword evidence="3" id="KW-1185">Reference proteome</keyword>
<comment type="caution">
    <text evidence="2">The sequence shown here is derived from an EMBL/GenBank/DDBJ whole genome shotgun (WGS) entry which is preliminary data.</text>
</comment>
<protein>
    <submittedName>
        <fullName evidence="2">Uncharacterized protein</fullName>
    </submittedName>
</protein>
<evidence type="ECO:0000313" key="3">
    <source>
        <dbReference type="Proteomes" id="UP000478052"/>
    </source>
</evidence>
<proteinExistence type="predicted"/>
<organism evidence="2 3">
    <name type="scientific">Aphis craccivora</name>
    <name type="common">Cowpea aphid</name>
    <dbReference type="NCBI Taxonomy" id="307492"/>
    <lineage>
        <taxon>Eukaryota</taxon>
        <taxon>Metazoa</taxon>
        <taxon>Ecdysozoa</taxon>
        <taxon>Arthropoda</taxon>
        <taxon>Hexapoda</taxon>
        <taxon>Insecta</taxon>
        <taxon>Pterygota</taxon>
        <taxon>Neoptera</taxon>
        <taxon>Paraneoptera</taxon>
        <taxon>Hemiptera</taxon>
        <taxon>Sternorrhyncha</taxon>
        <taxon>Aphidomorpha</taxon>
        <taxon>Aphidoidea</taxon>
        <taxon>Aphididae</taxon>
        <taxon>Aphidini</taxon>
        <taxon>Aphis</taxon>
        <taxon>Aphis</taxon>
    </lineage>
</organism>
<dbReference type="AlphaFoldDB" id="A0A6G0ZLJ8"/>